<protein>
    <submittedName>
        <fullName evidence="2">NUDIX hydrolase</fullName>
    </submittedName>
</protein>
<evidence type="ECO:0000313" key="3">
    <source>
        <dbReference type="Proteomes" id="UP000013015"/>
    </source>
</evidence>
<keyword evidence="3" id="KW-1185">Reference proteome</keyword>
<dbReference type="eggNOG" id="ENOG5033B4A">
    <property type="taxonomic scope" value="Bacteria"/>
</dbReference>
<dbReference type="AlphaFoldDB" id="N6X3J2"/>
<dbReference type="InterPro" id="IPR025338">
    <property type="entry name" value="DUF4244"/>
</dbReference>
<dbReference type="HOGENOM" id="CLU_157938_2_0_11"/>
<dbReference type="STRING" id="888050.HMPREF9004_0805"/>
<keyword evidence="1" id="KW-0812">Transmembrane</keyword>
<keyword evidence="1" id="KW-1133">Transmembrane helix</keyword>
<dbReference type="EMBL" id="AQHZ01000015">
    <property type="protein sequence ID" value="ENO18236.1"/>
    <property type="molecule type" value="Genomic_DNA"/>
</dbReference>
<reference evidence="2 3" key="1">
    <citation type="submission" date="2013-03" db="EMBL/GenBank/DDBJ databases">
        <title>Reference genome for the Human Microbiome Project.</title>
        <authorList>
            <person name="Aqrawi P."/>
            <person name="Ayvaz T."/>
            <person name="Bess C."/>
            <person name="Blankenburg K."/>
            <person name="Coyle M."/>
            <person name="Deng J."/>
            <person name="Forbes L."/>
            <person name="Fowler G."/>
            <person name="Francisco L."/>
            <person name="Fu Q."/>
            <person name="Gibbs R."/>
            <person name="Gross S."/>
            <person name="Gubbala S."/>
            <person name="Hale W."/>
            <person name="Hemphill L."/>
            <person name="Highlander S."/>
            <person name="Hirani K."/>
            <person name="Jackson L."/>
            <person name="Jakkamsetti A."/>
            <person name="Javaid M."/>
            <person name="Jayaseelan J.C."/>
            <person name="Jiang H."/>
            <person name="Joshi V."/>
            <person name="Korchina V."/>
            <person name="Kovar C."/>
            <person name="Lara F."/>
            <person name="Lee S."/>
            <person name="Liu Y."/>
            <person name="Mata R."/>
            <person name="Mathew T."/>
            <person name="Munidasa M."/>
            <person name="Muzny D."/>
            <person name="Nazareth L."/>
            <person name="Ngo R."/>
            <person name="Nguyen L."/>
            <person name="Nguyen N."/>
            <person name="Okwuonu G."/>
            <person name="Ongeri F."/>
            <person name="Palculict T."/>
            <person name="Patil S."/>
            <person name="Petrosino J."/>
            <person name="Pham C."/>
            <person name="Pham P."/>
            <person name="Pu L.-L."/>
            <person name="Qin X."/>
            <person name="Qu J."/>
            <person name="Reid J."/>
            <person name="Ross M."/>
            <person name="Ruth R."/>
            <person name="Saada N."/>
            <person name="San Lucas F."/>
            <person name="Santibanez J."/>
            <person name="Shang Y."/>
            <person name="Simmons D."/>
            <person name="Song X.-Z."/>
            <person name="Tang L.-Y."/>
            <person name="Thornton R."/>
            <person name="Warren J."/>
            <person name="Weissenberger G."/>
            <person name="Wilczek-Boney K."/>
            <person name="Worley K."/>
            <person name="Youmans B."/>
            <person name="Zhang J."/>
            <person name="Zhang L."/>
            <person name="Zhao Z."/>
            <person name="Zhou C."/>
            <person name="Zhu D."/>
            <person name="Zhu Y."/>
        </authorList>
    </citation>
    <scope>NUCLEOTIDE SEQUENCE [LARGE SCALE GENOMIC DNA]</scope>
    <source>
        <strain evidence="2 3">F0333</strain>
    </source>
</reference>
<dbReference type="Pfam" id="PF14029">
    <property type="entry name" value="DUF4244"/>
    <property type="match status" value="1"/>
</dbReference>
<evidence type="ECO:0000313" key="2">
    <source>
        <dbReference type="EMBL" id="ENO18236.1"/>
    </source>
</evidence>
<feature type="transmembrane region" description="Helical" evidence="1">
    <location>
        <begin position="69"/>
        <end position="87"/>
    </location>
</feature>
<proteinExistence type="predicted"/>
<gene>
    <name evidence="2" type="ORF">HMPREF9004_0805</name>
</gene>
<dbReference type="PATRIC" id="fig|888050.3.peg.763"/>
<keyword evidence="1" id="KW-0472">Membrane</keyword>
<keyword evidence="2" id="KW-0378">Hydrolase</keyword>
<organism evidence="2 3">
    <name type="scientific">Schaalia cardiffensis F0333</name>
    <dbReference type="NCBI Taxonomy" id="888050"/>
    <lineage>
        <taxon>Bacteria</taxon>
        <taxon>Bacillati</taxon>
        <taxon>Actinomycetota</taxon>
        <taxon>Actinomycetes</taxon>
        <taxon>Actinomycetales</taxon>
        <taxon>Actinomycetaceae</taxon>
        <taxon>Schaalia</taxon>
    </lineage>
</organism>
<dbReference type="Proteomes" id="UP000013015">
    <property type="component" value="Unassembled WGS sequence"/>
</dbReference>
<sequence>MEILKTPERPGERGGSLMSHLISIAGIEEAITRAQRQGAHTRARIEEKLAFTSEAGQRDYEEGSTTVEYAIGAVAAAGFAGLLLVVLKSGAVKALLQGIITSALTL</sequence>
<dbReference type="GO" id="GO:0016787">
    <property type="term" value="F:hydrolase activity"/>
    <property type="evidence" value="ECO:0007669"/>
    <property type="project" value="UniProtKB-KW"/>
</dbReference>
<name>N6X3J2_9ACTO</name>
<accession>N6X3J2</accession>
<comment type="caution">
    <text evidence="2">The sequence shown here is derived from an EMBL/GenBank/DDBJ whole genome shotgun (WGS) entry which is preliminary data.</text>
</comment>
<evidence type="ECO:0000256" key="1">
    <source>
        <dbReference type="SAM" id="Phobius"/>
    </source>
</evidence>